<evidence type="ECO:0000259" key="2">
    <source>
        <dbReference type="PROSITE" id="PS51212"/>
    </source>
</evidence>
<dbReference type="STRING" id="644352.J3PAD0"/>
<reference evidence="3" key="2">
    <citation type="submission" date="2010-07" db="EMBL/GenBank/DDBJ databases">
        <authorList>
            <consortium name="The Broad Institute Genome Sequencing Platform"/>
            <consortium name="Broad Institute Genome Sequencing Center for Infectious Disease"/>
            <person name="Ma L.-J."/>
            <person name="Dead R."/>
            <person name="Young S."/>
            <person name="Zeng Q."/>
            <person name="Koehrsen M."/>
            <person name="Alvarado L."/>
            <person name="Berlin A."/>
            <person name="Chapman S.B."/>
            <person name="Chen Z."/>
            <person name="Freedman E."/>
            <person name="Gellesch M."/>
            <person name="Goldberg J."/>
            <person name="Griggs A."/>
            <person name="Gujja S."/>
            <person name="Heilman E.R."/>
            <person name="Heiman D."/>
            <person name="Hepburn T."/>
            <person name="Howarth C."/>
            <person name="Jen D."/>
            <person name="Larson L."/>
            <person name="Mehta T."/>
            <person name="Neiman D."/>
            <person name="Pearson M."/>
            <person name="Roberts A."/>
            <person name="Saif S."/>
            <person name="Shea T."/>
            <person name="Shenoy N."/>
            <person name="Sisk P."/>
            <person name="Stolte C."/>
            <person name="Sykes S."/>
            <person name="Walk T."/>
            <person name="White J."/>
            <person name="Yandava C."/>
            <person name="Haas B."/>
            <person name="Nusbaum C."/>
            <person name="Birren B."/>
        </authorList>
    </citation>
    <scope>NUCLEOTIDE SEQUENCE</scope>
    <source>
        <strain evidence="3">R3-111a-1</strain>
    </source>
</reference>
<evidence type="ECO:0000313" key="5">
    <source>
        <dbReference type="Proteomes" id="UP000006039"/>
    </source>
</evidence>
<dbReference type="RefSeq" id="XP_009226593.1">
    <property type="nucleotide sequence ID" value="XM_009228329.1"/>
</dbReference>
<evidence type="ECO:0000313" key="3">
    <source>
        <dbReference type="EMBL" id="EJT71196.1"/>
    </source>
</evidence>
<dbReference type="OrthoDB" id="2019572at2759"/>
<dbReference type="PROSITE" id="PS51212">
    <property type="entry name" value="WSC"/>
    <property type="match status" value="1"/>
</dbReference>
<feature type="domain" description="WSC" evidence="2">
    <location>
        <begin position="659"/>
        <end position="754"/>
    </location>
</feature>
<reference evidence="3" key="3">
    <citation type="submission" date="2010-09" db="EMBL/GenBank/DDBJ databases">
        <title>Annotation of Gaeumannomyces graminis var. tritici R3-111a-1.</title>
        <authorList>
            <consortium name="The Broad Institute Genome Sequencing Platform"/>
            <person name="Ma L.-J."/>
            <person name="Dead R."/>
            <person name="Young S.K."/>
            <person name="Zeng Q."/>
            <person name="Gargeya S."/>
            <person name="Fitzgerald M."/>
            <person name="Haas B."/>
            <person name="Abouelleil A."/>
            <person name="Alvarado L."/>
            <person name="Arachchi H.M."/>
            <person name="Berlin A."/>
            <person name="Brown A."/>
            <person name="Chapman S.B."/>
            <person name="Chen Z."/>
            <person name="Dunbar C."/>
            <person name="Freedman E."/>
            <person name="Gearin G."/>
            <person name="Gellesch M."/>
            <person name="Goldberg J."/>
            <person name="Griggs A."/>
            <person name="Gujja S."/>
            <person name="Heiman D."/>
            <person name="Howarth C."/>
            <person name="Larson L."/>
            <person name="Lui A."/>
            <person name="MacDonald P.J.P."/>
            <person name="Mehta T."/>
            <person name="Montmayeur A."/>
            <person name="Murphy C."/>
            <person name="Neiman D."/>
            <person name="Pearson M."/>
            <person name="Priest M."/>
            <person name="Roberts A."/>
            <person name="Saif S."/>
            <person name="Shea T."/>
            <person name="Shenoy N."/>
            <person name="Sisk P."/>
            <person name="Stolte C."/>
            <person name="Sykes S."/>
            <person name="Yandava C."/>
            <person name="Wortman J."/>
            <person name="Nusbaum C."/>
            <person name="Birren B."/>
        </authorList>
    </citation>
    <scope>NUCLEOTIDE SEQUENCE</scope>
    <source>
        <strain evidence="3">R3-111a-1</strain>
    </source>
</reference>
<protein>
    <recommendedName>
        <fullName evidence="2">WSC domain-containing protein</fullName>
    </recommendedName>
</protein>
<reference evidence="5" key="1">
    <citation type="submission" date="2010-07" db="EMBL/GenBank/DDBJ databases">
        <title>The genome sequence of Gaeumannomyces graminis var. tritici strain R3-111a-1.</title>
        <authorList>
            <consortium name="The Broad Institute Genome Sequencing Platform"/>
            <person name="Ma L.-J."/>
            <person name="Dead R."/>
            <person name="Young S."/>
            <person name="Zeng Q."/>
            <person name="Koehrsen M."/>
            <person name="Alvarado L."/>
            <person name="Berlin A."/>
            <person name="Chapman S.B."/>
            <person name="Chen Z."/>
            <person name="Freedman E."/>
            <person name="Gellesch M."/>
            <person name="Goldberg J."/>
            <person name="Griggs A."/>
            <person name="Gujja S."/>
            <person name="Heilman E.R."/>
            <person name="Heiman D."/>
            <person name="Hepburn T."/>
            <person name="Howarth C."/>
            <person name="Jen D."/>
            <person name="Larson L."/>
            <person name="Mehta T."/>
            <person name="Neiman D."/>
            <person name="Pearson M."/>
            <person name="Roberts A."/>
            <person name="Saif S."/>
            <person name="Shea T."/>
            <person name="Shenoy N."/>
            <person name="Sisk P."/>
            <person name="Stolte C."/>
            <person name="Sykes S."/>
            <person name="Walk T."/>
            <person name="White J."/>
            <person name="Yandava C."/>
            <person name="Haas B."/>
            <person name="Nusbaum C."/>
            <person name="Birren B."/>
        </authorList>
    </citation>
    <scope>NUCLEOTIDE SEQUENCE [LARGE SCALE GENOMIC DNA]</scope>
    <source>
        <strain evidence="5">R3-111a-1</strain>
    </source>
</reference>
<dbReference type="PANTHER" id="PTHR24216">
    <property type="entry name" value="PAXILLIN-RELATED"/>
    <property type="match status" value="1"/>
</dbReference>
<keyword evidence="5" id="KW-1185">Reference proteome</keyword>
<dbReference type="EMBL" id="GL385400">
    <property type="protein sequence ID" value="EJT71196.1"/>
    <property type="molecule type" value="Genomic_DNA"/>
</dbReference>
<dbReference type="VEuPathDB" id="FungiDB:GGTG_10456"/>
<evidence type="ECO:0000256" key="1">
    <source>
        <dbReference type="SAM" id="MobiDB-lite"/>
    </source>
</evidence>
<name>J3PAD0_GAET3</name>
<feature type="region of interest" description="Disordered" evidence="1">
    <location>
        <begin position="911"/>
        <end position="999"/>
    </location>
</feature>
<sequence>MRGRDKFQSFKRPALAVVVCVVALLAGVFLETVSIGQLVAAQEQQHKPQPQTPHIPSENRPSVDARSATGPNPKPQVDVAVVDADAIPPLGGILKTILGGGAPKPAVATAAPPVAALPPVAPAPAAPASGGILGGLVPGLPALPAPLPVLPPVAPVPGSDGSGGLVGAPLPLPAPLPGLPAALPVPAPAAGSAGAGASTGGSRPKLGLLGGLGGLVDDILNPQTGIVAGVIGAVNNILPIPADVAIPIPGVDGILNAASEALQLEDPLKVVTAILDEVGSVVENVGKELNGVVGGVANTVDGVVENLADGALAGLGVPLPDLSILSNITNLVKALPGEILDTVEAVHGSLGALPLDAVLPNAINGVVDALEDTLSGVAQVVDNLVCTVEQIGAVSGILQIPCSQVTFSNSDASLATQGALAVVVTTPVNLLATLTDSAGSALLPTLAAANSLKSMASSAGMALPTNGAALLPSVAAPGSSSAPSAPVAGTPPLAVVSAAAPLSTSLPLPIIPTRPLAPSAPASAVTVTQVVTSCPATISSTPVGCPDPPPCPSCPAAACNCPPELPPFDPALGPCPGQGYTCSSCKDGWFCPPKQVPAQACPCGFGWPCEDCTGGWFCAPVQTSSAQIINVCPASSVPRGSSTSSSAAPSVQPTLALPNGRYAGCYLDTPERALGGFNFTAVPPDHTMTNSICLDFCLEAGFKVAGTENGAECWCDNWLFNTYLIDDSACKTPCTGDGHDSCGGSWALAVYTSDGNVEVRQPEFVLTDPPPGTPETSVHIGGLRQTVIPMTVPVFAWPPPAPSLPVSIDTAALISTVASMVEVVVSKAAAIESDILSRVPAGLAGSASIVDNGLMSLTSDIRSFVSAVATALPVLPTMPGPALPAVTTSGAPAGGGVVVIGNPPIVNNPPSGPVSGGALPGNPQVLPFLGTPFYGRTSKGDVDGSNENPDQPKGGGQESDSSAVDEESAHSSDPVDRPGARRRRLPRRRSESTNADAQP</sequence>
<reference evidence="4" key="5">
    <citation type="submission" date="2018-04" db="UniProtKB">
        <authorList>
            <consortium name="EnsemblFungi"/>
        </authorList>
    </citation>
    <scope>IDENTIFICATION</scope>
    <source>
        <strain evidence="4">R3-111a-1</strain>
    </source>
</reference>
<evidence type="ECO:0000313" key="4">
    <source>
        <dbReference type="EnsemblFungi" id="EJT71196"/>
    </source>
</evidence>
<accession>J3PAD0</accession>
<dbReference type="SMART" id="SM00321">
    <property type="entry name" value="WSC"/>
    <property type="match status" value="1"/>
</dbReference>
<proteinExistence type="predicted"/>
<gene>
    <name evidence="4" type="primary">20350914</name>
    <name evidence="3" type="ORF">GGTG_10456</name>
</gene>
<organism evidence="3">
    <name type="scientific">Gaeumannomyces tritici (strain R3-111a-1)</name>
    <name type="common">Wheat and barley take-all root rot fungus</name>
    <name type="synonym">Gaeumannomyces graminis var. tritici</name>
    <dbReference type="NCBI Taxonomy" id="644352"/>
    <lineage>
        <taxon>Eukaryota</taxon>
        <taxon>Fungi</taxon>
        <taxon>Dikarya</taxon>
        <taxon>Ascomycota</taxon>
        <taxon>Pezizomycotina</taxon>
        <taxon>Sordariomycetes</taxon>
        <taxon>Sordariomycetidae</taxon>
        <taxon>Magnaporthales</taxon>
        <taxon>Magnaporthaceae</taxon>
        <taxon>Gaeumannomyces</taxon>
    </lineage>
</organism>
<dbReference type="PANTHER" id="PTHR24216:SF65">
    <property type="entry name" value="PAXILLIN-LIKE PROTEIN 1"/>
    <property type="match status" value="1"/>
</dbReference>
<dbReference type="EnsemblFungi" id="EJT71196">
    <property type="protein sequence ID" value="EJT71196"/>
    <property type="gene ID" value="GGTG_10456"/>
</dbReference>
<dbReference type="AlphaFoldDB" id="J3PAD0"/>
<dbReference type="eggNOG" id="KOG4157">
    <property type="taxonomic scope" value="Eukaryota"/>
</dbReference>
<feature type="compositionally biased region" description="Basic and acidic residues" evidence="1">
    <location>
        <begin position="967"/>
        <end position="979"/>
    </location>
</feature>
<feature type="region of interest" description="Disordered" evidence="1">
    <location>
        <begin position="44"/>
        <end position="76"/>
    </location>
</feature>
<reference evidence="4" key="4">
    <citation type="journal article" date="2015" name="G3 (Bethesda)">
        <title>Genome sequences of three phytopathogenic species of the Magnaporthaceae family of fungi.</title>
        <authorList>
            <person name="Okagaki L.H."/>
            <person name="Nunes C.C."/>
            <person name="Sailsbery J."/>
            <person name="Clay B."/>
            <person name="Brown D."/>
            <person name="John T."/>
            <person name="Oh Y."/>
            <person name="Young N."/>
            <person name="Fitzgerald M."/>
            <person name="Haas B.J."/>
            <person name="Zeng Q."/>
            <person name="Young S."/>
            <person name="Adiconis X."/>
            <person name="Fan L."/>
            <person name="Levin J.Z."/>
            <person name="Mitchell T.K."/>
            <person name="Okubara P.A."/>
            <person name="Farman M.L."/>
            <person name="Kohn L.M."/>
            <person name="Birren B."/>
            <person name="Ma L.-J."/>
            <person name="Dean R.A."/>
        </authorList>
    </citation>
    <scope>NUCLEOTIDE SEQUENCE</scope>
    <source>
        <strain evidence="4">R3-111a-1</strain>
    </source>
</reference>
<dbReference type="Proteomes" id="UP000006039">
    <property type="component" value="Unassembled WGS sequence"/>
</dbReference>
<dbReference type="InterPro" id="IPR002889">
    <property type="entry name" value="WSC_carb-bd"/>
</dbReference>
<dbReference type="HOGENOM" id="CLU_301115_0_0_1"/>
<dbReference type="GeneID" id="20350914"/>
<dbReference type="Pfam" id="PF01822">
    <property type="entry name" value="WSC"/>
    <property type="match status" value="1"/>
</dbReference>